<dbReference type="GO" id="GO:0031418">
    <property type="term" value="F:L-ascorbic acid binding"/>
    <property type="evidence" value="ECO:0007669"/>
    <property type="project" value="InterPro"/>
</dbReference>
<dbReference type="FunFam" id="2.60.120.620:FF:000037">
    <property type="entry name" value="Phytanoyl-CoA_dioxygenase_(PhyH)/2OG-Fe(II )_oxygenase_superfamily_-_putative"/>
    <property type="match status" value="1"/>
</dbReference>
<keyword evidence="6" id="KW-0732">Signal</keyword>
<keyword evidence="2" id="KW-0479">Metal-binding</keyword>
<gene>
    <name evidence="8" type="ORF">LMJF_16_0040</name>
</gene>
<reference evidence="8 9" key="2">
    <citation type="journal article" date="2011" name="Genome Res.">
        <title>Chromosome and gene copy number variation allow major structural change between species and strains of Leishmania.</title>
        <authorList>
            <person name="Rogers M.B."/>
            <person name="Hilley J.D."/>
            <person name="Dickens N.J."/>
            <person name="Wilkes J."/>
            <person name="Bates P.A."/>
            <person name="Depledge D.P."/>
            <person name="Harris D."/>
            <person name="Her Y."/>
            <person name="Herzyk P."/>
            <person name="Imamura H."/>
            <person name="Otto T.D."/>
            <person name="Sanders M."/>
            <person name="Seeger K."/>
            <person name="Dujardin J.C."/>
            <person name="Berriman M."/>
            <person name="Smith D.F."/>
            <person name="Hertz-Fowler C."/>
            <person name="Mottram J.C."/>
        </authorList>
    </citation>
    <scope>NUCLEOTIDE SEQUENCE [LARGE SCALE GENOMIC DNA]</scope>
    <source>
        <strain evidence="9">MHOM/IL/81/Friedlin</strain>
    </source>
</reference>
<dbReference type="InterPro" id="IPR045054">
    <property type="entry name" value="P4HA-like"/>
</dbReference>
<sequence>MMSHRRGGHAALVSLLLPLTSHRFCVSPSHVLSIASCAFPCTHSCCVQQGVHPSHLPACLPACRRPRACFVSALCRAHEHAVMFSYNNIIEKGEPLNKEIIDHVLDHVTEFPTPTMVSVGDGKADCIVLENFLTHEECDQLVAACEKVGYTFWLQKNHHDADGEATCDSGSKAVRVVDTIEANFPHLSAKLYERIARVVSLKPKCFSEDMPNAEELFERELAGTWVPHALSENLLFGRYHPGGHFMPHVDGATILDLNTRSFYTLLIYLNDCLHGGETFIFAGEQCNVMYLDEKENQYRGNATQRVGAVYPKKGSAAFFYYNLLHEGAPVLEGHKYICRADLLYHRTPTIFTSEADEKAFKAYQEARLAESHGDAERACQLFQRVRKLSKGVASIFQIE</sequence>
<dbReference type="EMBL" id="FR796412">
    <property type="protein sequence ID" value="CAJ03397.1"/>
    <property type="molecule type" value="Genomic_DNA"/>
</dbReference>
<accession>Q4QF16</accession>
<evidence type="ECO:0000256" key="4">
    <source>
        <dbReference type="ARBA" id="ARBA00023002"/>
    </source>
</evidence>
<dbReference type="VEuPathDB" id="TriTrypDB:LMJSD75_160005400"/>
<dbReference type="Gene3D" id="2.60.120.620">
    <property type="entry name" value="q2cbj1_9rhob like domain"/>
    <property type="match status" value="1"/>
</dbReference>
<dbReference type="eggNOG" id="ENOG502QWTF">
    <property type="taxonomic scope" value="Eukaryota"/>
</dbReference>
<feature type="domain" description="Fe2OG dioxygenase" evidence="7">
    <location>
        <begin position="230"/>
        <end position="346"/>
    </location>
</feature>
<keyword evidence="4" id="KW-0560">Oxidoreductase</keyword>
<dbReference type="PROSITE" id="PS51471">
    <property type="entry name" value="FE2OG_OXY"/>
    <property type="match status" value="1"/>
</dbReference>
<feature type="chain" id="PRO_5004241653" description="Fe2OG dioxygenase domain-containing protein" evidence="6">
    <location>
        <begin position="24"/>
        <end position="399"/>
    </location>
</feature>
<evidence type="ECO:0000256" key="6">
    <source>
        <dbReference type="SAM" id="SignalP"/>
    </source>
</evidence>
<dbReference type="InParanoid" id="Q4QF16"/>
<evidence type="ECO:0000256" key="1">
    <source>
        <dbReference type="ARBA" id="ARBA00001961"/>
    </source>
</evidence>
<dbReference type="AlphaFoldDB" id="Q4QF16"/>
<reference evidence="8 9" key="1">
    <citation type="journal article" date="2005" name="Science">
        <title>The genome of the kinetoplastid parasite, Leishmania major.</title>
        <authorList>
            <person name="Ivens A.C."/>
            <person name="Peacock C.S."/>
            <person name="Worthey E.A."/>
            <person name="Murphy L."/>
            <person name="Aggarwal G."/>
            <person name="Berriman M."/>
            <person name="Sisk E."/>
            <person name="Rajandream M.A."/>
            <person name="Adlem E."/>
            <person name="Aert R."/>
            <person name="Anupama A."/>
            <person name="Apostolou Z."/>
            <person name="Attipoe P."/>
            <person name="Bason N."/>
            <person name="Bauser C."/>
            <person name="Beck A."/>
            <person name="Beverley S.M."/>
            <person name="Bianchettin G."/>
            <person name="Borzym K."/>
            <person name="Bothe G."/>
            <person name="Bruschi C.V."/>
            <person name="Collins M."/>
            <person name="Cadag E."/>
            <person name="Ciarloni L."/>
            <person name="Clayton C."/>
            <person name="Coulson R.M."/>
            <person name="Cronin A."/>
            <person name="Cruz A.K."/>
            <person name="Davies R.M."/>
            <person name="De Gaudenzi J."/>
            <person name="Dobson D.E."/>
            <person name="Duesterhoeft A."/>
            <person name="Fazelina G."/>
            <person name="Fosker N."/>
            <person name="Frasch A.C."/>
            <person name="Fraser A."/>
            <person name="Fuchs M."/>
            <person name="Gabel C."/>
            <person name="Goble A."/>
            <person name="Goffeau A."/>
            <person name="Harris D."/>
            <person name="Hertz-Fowler C."/>
            <person name="Hilbert H."/>
            <person name="Horn D."/>
            <person name="Huang Y."/>
            <person name="Klages S."/>
            <person name="Knights A."/>
            <person name="Kube M."/>
            <person name="Larke N."/>
            <person name="Litvin L."/>
            <person name="Lord A."/>
            <person name="Louie T."/>
            <person name="Marra M."/>
            <person name="Masuy D."/>
            <person name="Matthews K."/>
            <person name="Michaeli S."/>
            <person name="Mottram J.C."/>
            <person name="Muller-Auer S."/>
            <person name="Munden H."/>
            <person name="Nelson S."/>
            <person name="Norbertczak H."/>
            <person name="Oliver K."/>
            <person name="O'neil S."/>
            <person name="Pentony M."/>
            <person name="Pohl T.M."/>
            <person name="Price C."/>
            <person name="Purnelle B."/>
            <person name="Quail M.A."/>
            <person name="Rabbinowitsch E."/>
            <person name="Reinhardt R."/>
            <person name="Rieger M."/>
            <person name="Rinta J."/>
            <person name="Robben J."/>
            <person name="Robertson L."/>
            <person name="Ruiz J.C."/>
            <person name="Rutter S."/>
            <person name="Saunders D."/>
            <person name="Schafer M."/>
            <person name="Schein J."/>
            <person name="Schwartz D.C."/>
            <person name="Seeger K."/>
            <person name="Seyler A."/>
            <person name="Sharp S."/>
            <person name="Shin H."/>
            <person name="Sivam D."/>
            <person name="Squares R."/>
            <person name="Squares S."/>
            <person name="Tosato V."/>
            <person name="Vogt C."/>
            <person name="Volckaert G."/>
            <person name="Wambutt R."/>
            <person name="Warren T."/>
            <person name="Wedler H."/>
            <person name="Woodward J."/>
            <person name="Zhou S."/>
            <person name="Zimmermann W."/>
            <person name="Smith D.F."/>
            <person name="Blackwell J.M."/>
            <person name="Stuart K.D."/>
            <person name="Barrell B."/>
            <person name="Myler P.J."/>
        </authorList>
    </citation>
    <scope>NUCLEOTIDE SEQUENCE [LARGE SCALE GENOMIC DNA]</scope>
    <source>
        <strain evidence="9">MHOM/IL/81/Friedlin</strain>
    </source>
</reference>
<dbReference type="PANTHER" id="PTHR10869">
    <property type="entry name" value="PROLYL 4-HYDROXYLASE ALPHA SUBUNIT"/>
    <property type="match status" value="1"/>
</dbReference>
<evidence type="ECO:0000259" key="7">
    <source>
        <dbReference type="PROSITE" id="PS51471"/>
    </source>
</evidence>
<dbReference type="InterPro" id="IPR005123">
    <property type="entry name" value="Oxoglu/Fe-dep_dioxygenase_dom"/>
</dbReference>
<evidence type="ECO:0000313" key="8">
    <source>
        <dbReference type="EMBL" id="CAJ03397.1"/>
    </source>
</evidence>
<evidence type="ECO:0000313" key="9">
    <source>
        <dbReference type="Proteomes" id="UP000000542"/>
    </source>
</evidence>
<dbReference type="GeneID" id="5650553"/>
<evidence type="ECO:0000256" key="2">
    <source>
        <dbReference type="ARBA" id="ARBA00022723"/>
    </source>
</evidence>
<dbReference type="VEuPathDB" id="TriTrypDB:LmjF.16.0040"/>
<organism evidence="8 9">
    <name type="scientific">Leishmania major</name>
    <dbReference type="NCBI Taxonomy" id="5664"/>
    <lineage>
        <taxon>Eukaryota</taxon>
        <taxon>Discoba</taxon>
        <taxon>Euglenozoa</taxon>
        <taxon>Kinetoplastea</taxon>
        <taxon>Metakinetoplastina</taxon>
        <taxon>Trypanosomatida</taxon>
        <taxon>Trypanosomatidae</taxon>
        <taxon>Leishmaniinae</taxon>
        <taxon>Leishmania</taxon>
    </lineage>
</organism>
<keyword evidence="9" id="KW-1185">Reference proteome</keyword>
<dbReference type="HOGENOM" id="CLU_041456_2_0_1"/>
<dbReference type="InterPro" id="IPR044862">
    <property type="entry name" value="Pro_4_hyd_alph_FE2OG_OXY"/>
</dbReference>
<evidence type="ECO:0000256" key="3">
    <source>
        <dbReference type="ARBA" id="ARBA00022964"/>
    </source>
</evidence>
<dbReference type="GO" id="GO:0005506">
    <property type="term" value="F:iron ion binding"/>
    <property type="evidence" value="ECO:0007669"/>
    <property type="project" value="InterPro"/>
</dbReference>
<keyword evidence="5" id="KW-0408">Iron</keyword>
<dbReference type="OMA" id="GHFMPHV"/>
<protein>
    <recommendedName>
        <fullName evidence="7">Fe2OG dioxygenase domain-containing protein</fullName>
    </recommendedName>
</protein>
<dbReference type="InterPro" id="IPR006620">
    <property type="entry name" value="Pro_4_hyd_alph"/>
</dbReference>
<evidence type="ECO:0000256" key="5">
    <source>
        <dbReference type="ARBA" id="ARBA00023004"/>
    </source>
</evidence>
<dbReference type="GO" id="GO:0004656">
    <property type="term" value="F:procollagen-proline 4-dioxygenase activity"/>
    <property type="evidence" value="ECO:0000318"/>
    <property type="project" value="GO_Central"/>
</dbReference>
<dbReference type="KEGG" id="lma:LMJF_16_0040"/>
<dbReference type="RefSeq" id="XP_001682082.1">
    <property type="nucleotide sequence ID" value="XM_001682030.1"/>
</dbReference>
<dbReference type="GO" id="GO:0005783">
    <property type="term" value="C:endoplasmic reticulum"/>
    <property type="evidence" value="ECO:0000318"/>
    <property type="project" value="GO_Central"/>
</dbReference>
<dbReference type="PANTHER" id="PTHR10869:SF246">
    <property type="entry name" value="TRANSMEMBRANE PROLYL 4-HYDROXYLASE"/>
    <property type="match status" value="1"/>
</dbReference>
<proteinExistence type="predicted"/>
<dbReference type="Pfam" id="PF13640">
    <property type="entry name" value="2OG-FeII_Oxy_3"/>
    <property type="match status" value="1"/>
</dbReference>
<dbReference type="VEuPathDB" id="TriTrypDB:LMJFC_160005500"/>
<name>Q4QF16_LEIMA</name>
<feature type="signal peptide" evidence="6">
    <location>
        <begin position="1"/>
        <end position="23"/>
    </location>
</feature>
<dbReference type="Proteomes" id="UP000000542">
    <property type="component" value="Chromosome 16"/>
</dbReference>
<dbReference type="SMART" id="SM00702">
    <property type="entry name" value="P4Hc"/>
    <property type="match status" value="1"/>
</dbReference>
<comment type="cofactor">
    <cofactor evidence="1">
        <name>L-ascorbate</name>
        <dbReference type="ChEBI" id="CHEBI:38290"/>
    </cofactor>
</comment>
<dbReference type="VEuPathDB" id="TriTrypDB:LMJLV39_160005400"/>
<keyword evidence="3" id="KW-0223">Dioxygenase</keyword>